<keyword evidence="1" id="KW-0238">DNA-binding</keyword>
<keyword evidence="2" id="KW-1185">Reference proteome</keyword>
<dbReference type="Proteomes" id="UP000054314">
    <property type="component" value="Unassembled WGS sequence"/>
</dbReference>
<protein>
    <submittedName>
        <fullName evidence="1">DNA-binding protein</fullName>
    </submittedName>
</protein>
<dbReference type="AlphaFoldDB" id="A0A0A0C4M2"/>
<comment type="caution">
    <text evidence="1">The sequence shown here is derived from an EMBL/GenBank/DDBJ whole genome shotgun (WGS) entry which is preliminary data.</text>
</comment>
<accession>A0A0A0C4M2</accession>
<dbReference type="GO" id="GO:0003677">
    <property type="term" value="F:DNA binding"/>
    <property type="evidence" value="ECO:0007669"/>
    <property type="project" value="UniProtKB-KW"/>
</dbReference>
<sequence length="127" mass="14367">MRNLLASRAEMEASEERREARRHGCTAVTELVDRRRAEVTGVLRSVTLRPRRAVPALEAELFDGSGSLRVVWLGQRRIRGVEPGRRTRVEGFVCIQEGRLTMFNPRYELIPSAEELAAVEDVTARHG</sequence>
<dbReference type="EMBL" id="AXCZ01000007">
    <property type="protein sequence ID" value="KGM14284.1"/>
    <property type="molecule type" value="Genomic_DNA"/>
</dbReference>
<organism evidence="1 2">
    <name type="scientific">Cellulomonas bogoriensis 69B4 = DSM 16987</name>
    <dbReference type="NCBI Taxonomy" id="1386082"/>
    <lineage>
        <taxon>Bacteria</taxon>
        <taxon>Bacillati</taxon>
        <taxon>Actinomycetota</taxon>
        <taxon>Actinomycetes</taxon>
        <taxon>Micrococcales</taxon>
        <taxon>Cellulomonadaceae</taxon>
        <taxon>Cellulomonas</taxon>
    </lineage>
</organism>
<dbReference type="InterPro" id="IPR012340">
    <property type="entry name" value="NA-bd_OB-fold"/>
</dbReference>
<reference evidence="1 2" key="1">
    <citation type="submission" date="2013-08" db="EMBL/GenBank/DDBJ databases">
        <title>Genome sequencing of Cellulomonas bogoriensis 69B4.</title>
        <authorList>
            <person name="Chen F."/>
            <person name="Li Y."/>
            <person name="Wang G."/>
        </authorList>
    </citation>
    <scope>NUCLEOTIDE SEQUENCE [LARGE SCALE GENOMIC DNA]</scope>
    <source>
        <strain evidence="1 2">69B4</strain>
    </source>
</reference>
<proteinExistence type="predicted"/>
<evidence type="ECO:0000313" key="2">
    <source>
        <dbReference type="Proteomes" id="UP000054314"/>
    </source>
</evidence>
<dbReference type="SUPFAM" id="SSF50249">
    <property type="entry name" value="Nucleic acid-binding proteins"/>
    <property type="match status" value="1"/>
</dbReference>
<dbReference type="Gene3D" id="2.40.50.140">
    <property type="entry name" value="Nucleic acid-binding proteins"/>
    <property type="match status" value="1"/>
</dbReference>
<dbReference type="CDD" id="cd04488">
    <property type="entry name" value="RecG_wedge_OBF"/>
    <property type="match status" value="1"/>
</dbReference>
<gene>
    <name evidence="1" type="ORF">N869_00135</name>
</gene>
<name>A0A0A0C4M2_9CELL</name>
<evidence type="ECO:0000313" key="1">
    <source>
        <dbReference type="EMBL" id="KGM14284.1"/>
    </source>
</evidence>